<evidence type="ECO:0000313" key="3">
    <source>
        <dbReference type="Proteomes" id="UP000653305"/>
    </source>
</evidence>
<dbReference type="AlphaFoldDB" id="A0A830B7Z0"/>
<dbReference type="PANTHER" id="PTHR34569">
    <property type="entry name" value="EXPRESSED PROTEIN"/>
    <property type="match status" value="1"/>
</dbReference>
<evidence type="ECO:0000256" key="1">
    <source>
        <dbReference type="SAM" id="MobiDB-lite"/>
    </source>
</evidence>
<dbReference type="OrthoDB" id="1700296at2759"/>
<dbReference type="PANTHER" id="PTHR34569:SF12">
    <property type="entry name" value="TRANSMEMBRANE PROTEIN"/>
    <property type="match status" value="1"/>
</dbReference>
<keyword evidence="3" id="KW-1185">Reference proteome</keyword>
<organism evidence="2 3">
    <name type="scientific">Phtheirospermum japonicum</name>
    <dbReference type="NCBI Taxonomy" id="374723"/>
    <lineage>
        <taxon>Eukaryota</taxon>
        <taxon>Viridiplantae</taxon>
        <taxon>Streptophyta</taxon>
        <taxon>Embryophyta</taxon>
        <taxon>Tracheophyta</taxon>
        <taxon>Spermatophyta</taxon>
        <taxon>Magnoliopsida</taxon>
        <taxon>eudicotyledons</taxon>
        <taxon>Gunneridae</taxon>
        <taxon>Pentapetalae</taxon>
        <taxon>asterids</taxon>
        <taxon>lamiids</taxon>
        <taxon>Lamiales</taxon>
        <taxon>Orobanchaceae</taxon>
        <taxon>Orobanchaceae incertae sedis</taxon>
        <taxon>Phtheirospermum</taxon>
    </lineage>
</organism>
<evidence type="ECO:0000313" key="2">
    <source>
        <dbReference type="EMBL" id="GFP83207.1"/>
    </source>
</evidence>
<feature type="compositionally biased region" description="Basic residues" evidence="1">
    <location>
        <begin position="27"/>
        <end position="37"/>
    </location>
</feature>
<proteinExistence type="predicted"/>
<protein>
    <submittedName>
        <fullName evidence="2">Uncharacterized protein</fullName>
    </submittedName>
</protein>
<accession>A0A830B7Z0</accession>
<feature type="compositionally biased region" description="Low complexity" evidence="1">
    <location>
        <begin position="57"/>
        <end position="69"/>
    </location>
</feature>
<sequence>MKKFEKYLKKVNHLTKPKLVSYSGRDGRRRLCRRHSSTKTVPFSPVRSPILPPSSPSSPTTTPSSSSSFPFGDLELLSIKPASRSYTSLKDLLLTVAVNSPNPNSAHQAQPDSDICIQNYLVKQAAWAYLQPMSTSPASADDNFFHRFWPRVASFFDFVRRSFIRAVGWTLQVFSIRSSR</sequence>
<dbReference type="Proteomes" id="UP000653305">
    <property type="component" value="Unassembled WGS sequence"/>
</dbReference>
<comment type="caution">
    <text evidence="2">The sequence shown here is derived from an EMBL/GenBank/DDBJ whole genome shotgun (WGS) entry which is preliminary data.</text>
</comment>
<name>A0A830B7Z0_9LAMI</name>
<dbReference type="EMBL" id="BMAC01000059">
    <property type="protein sequence ID" value="GFP83207.1"/>
    <property type="molecule type" value="Genomic_DNA"/>
</dbReference>
<gene>
    <name evidence="2" type="ORF">PHJA_000464100</name>
</gene>
<reference evidence="2" key="1">
    <citation type="submission" date="2020-07" db="EMBL/GenBank/DDBJ databases">
        <title>Ethylene signaling mediates host invasion by parasitic plants.</title>
        <authorList>
            <person name="Yoshida S."/>
        </authorList>
    </citation>
    <scope>NUCLEOTIDE SEQUENCE</scope>
    <source>
        <strain evidence="2">Okayama</strain>
    </source>
</reference>
<feature type="region of interest" description="Disordered" evidence="1">
    <location>
        <begin position="19"/>
        <end position="69"/>
    </location>
</feature>